<dbReference type="PANTHER" id="PTHR30349">
    <property type="entry name" value="PHAGE INTEGRASE-RELATED"/>
    <property type="match status" value="1"/>
</dbReference>
<dbReference type="InterPro" id="IPR011010">
    <property type="entry name" value="DNA_brk_join_enz"/>
</dbReference>
<comment type="caution">
    <text evidence="9">The sequence shown here is derived from an EMBL/GenBank/DDBJ whole genome shotgun (WGS) entry which is preliminary data.</text>
</comment>
<comment type="similarity">
    <text evidence="2">Belongs to the 'phage' integrase family.</text>
</comment>
<dbReference type="GO" id="GO:0006310">
    <property type="term" value="P:DNA recombination"/>
    <property type="evidence" value="ECO:0007669"/>
    <property type="project" value="UniProtKB-KW"/>
</dbReference>
<reference evidence="9 10" key="1">
    <citation type="submission" date="2013-07" db="EMBL/GenBank/DDBJ databases">
        <authorList>
            <person name="Weinstock G."/>
            <person name="Sodergren E."/>
            <person name="Wylie T."/>
            <person name="Fulton L."/>
            <person name="Fulton R."/>
            <person name="Fronick C."/>
            <person name="O'Laughlin M."/>
            <person name="Godfrey J."/>
            <person name="Miner T."/>
            <person name="Herter B."/>
            <person name="Appelbaum E."/>
            <person name="Cordes M."/>
            <person name="Lek S."/>
            <person name="Wollam A."/>
            <person name="Pepin K.H."/>
            <person name="Palsikar V.B."/>
            <person name="Mitreva M."/>
            <person name="Wilson R.K."/>
        </authorList>
    </citation>
    <scope>NUCLEOTIDE SEQUENCE [LARGE SCALE GENOMIC DNA]</scope>
    <source>
        <strain evidence="9 10">ATCC 27760</strain>
    </source>
</reference>
<dbReference type="InterPro" id="IPR044068">
    <property type="entry name" value="CB"/>
</dbReference>
<proteinExistence type="inferred from homology"/>
<dbReference type="PROSITE" id="PS51900">
    <property type="entry name" value="CB"/>
    <property type="match status" value="1"/>
</dbReference>
<dbReference type="GO" id="GO:0015074">
    <property type="term" value="P:DNA integration"/>
    <property type="evidence" value="ECO:0007669"/>
    <property type="project" value="UniProtKB-KW"/>
</dbReference>
<dbReference type="InterPro" id="IPR050090">
    <property type="entry name" value="Tyrosine_recombinase_XerCD"/>
</dbReference>
<dbReference type="InterPro" id="IPR004107">
    <property type="entry name" value="Integrase_SAM-like_N"/>
</dbReference>
<dbReference type="InterPro" id="IPR002104">
    <property type="entry name" value="Integrase_catalytic"/>
</dbReference>
<keyword evidence="3" id="KW-0229">DNA integration</keyword>
<sequence>MICKEVLIIMKKNQKDILLQDWLDTWYEIYAKPFVKKSTLVSYECYIRLHIKPYIGNIKLCDFNTMTFQRFFNQQFQNGSCKGTALSPKTIYNLRMMLHEAIGDAVKNDLMKCNYIEYVKLPKLQKEDQRVLTKKEQAKLLTTLKASDDPFAFGVFFCLATGIRLGELCGLRWSDFSEHNGKVTVHIQRTLNRIPDLEKGTGTIINISAPKTKAANRIIPLNQTVVEFLKKHWMKQTELLGKEYATGDHYVLSRIPNKPVEPKFMQMRFKRFLCESHITDANFHALRHTFATRALEANVDYKTLSVLLGHANVTTTMNLYQHILLDQKIVAMEKILQQF</sequence>
<comment type="function">
    <text evidence="1">Site-specific tyrosine recombinase, which acts by catalyzing the cutting and rejoining of the recombining DNA molecules.</text>
</comment>
<dbReference type="OrthoDB" id="111144at2"/>
<evidence type="ECO:0000313" key="9">
    <source>
        <dbReference type="EMBL" id="ERJ96301.1"/>
    </source>
</evidence>
<evidence type="ECO:0000256" key="4">
    <source>
        <dbReference type="ARBA" id="ARBA00023125"/>
    </source>
</evidence>
<dbReference type="EMBL" id="AWVF01000175">
    <property type="protein sequence ID" value="ERJ96301.1"/>
    <property type="molecule type" value="Genomic_DNA"/>
</dbReference>
<dbReference type="CDD" id="cd01189">
    <property type="entry name" value="INT_ICEBs1_C_like"/>
    <property type="match status" value="1"/>
</dbReference>
<keyword evidence="5" id="KW-0233">DNA recombination</keyword>
<evidence type="ECO:0000259" key="7">
    <source>
        <dbReference type="PROSITE" id="PS51898"/>
    </source>
</evidence>
<dbReference type="Proteomes" id="UP000016662">
    <property type="component" value="Unassembled WGS sequence"/>
</dbReference>
<dbReference type="GO" id="GO:0003677">
    <property type="term" value="F:DNA binding"/>
    <property type="evidence" value="ECO:0007669"/>
    <property type="project" value="UniProtKB-UniRule"/>
</dbReference>
<protein>
    <submittedName>
        <fullName evidence="9">Site-specific recombinase, phage integrase family</fullName>
    </submittedName>
</protein>
<dbReference type="Gene3D" id="1.10.150.130">
    <property type="match status" value="1"/>
</dbReference>
<name>U2KCP1_9FIRM</name>
<evidence type="ECO:0000256" key="5">
    <source>
        <dbReference type="ARBA" id="ARBA00023172"/>
    </source>
</evidence>
<evidence type="ECO:0000259" key="8">
    <source>
        <dbReference type="PROSITE" id="PS51900"/>
    </source>
</evidence>
<dbReference type="Pfam" id="PF14659">
    <property type="entry name" value="Phage_int_SAM_3"/>
    <property type="match status" value="1"/>
</dbReference>
<keyword evidence="4 6" id="KW-0238">DNA-binding</keyword>
<dbReference type="SUPFAM" id="SSF56349">
    <property type="entry name" value="DNA breaking-rejoining enzymes"/>
    <property type="match status" value="1"/>
</dbReference>
<evidence type="ECO:0000256" key="2">
    <source>
        <dbReference type="ARBA" id="ARBA00008857"/>
    </source>
</evidence>
<dbReference type="Pfam" id="PF00589">
    <property type="entry name" value="Phage_integrase"/>
    <property type="match status" value="1"/>
</dbReference>
<dbReference type="PANTHER" id="PTHR30349:SF41">
    <property type="entry name" value="INTEGRASE_RECOMBINASE PROTEIN MJ0367-RELATED"/>
    <property type="match status" value="1"/>
</dbReference>
<dbReference type="InterPro" id="IPR013762">
    <property type="entry name" value="Integrase-like_cat_sf"/>
</dbReference>
<accession>U2KCP1</accession>
<keyword evidence="10" id="KW-1185">Reference proteome</keyword>
<dbReference type="eggNOG" id="COG0582">
    <property type="taxonomic scope" value="Bacteria"/>
</dbReference>
<dbReference type="STRING" id="411473.RUMCAL_01436"/>
<evidence type="ECO:0000256" key="3">
    <source>
        <dbReference type="ARBA" id="ARBA00022908"/>
    </source>
</evidence>
<feature type="domain" description="Tyr recombinase" evidence="7">
    <location>
        <begin position="127"/>
        <end position="333"/>
    </location>
</feature>
<dbReference type="InterPro" id="IPR010998">
    <property type="entry name" value="Integrase_recombinase_N"/>
</dbReference>
<dbReference type="AlphaFoldDB" id="U2KCP1"/>
<gene>
    <name evidence="9" type="ORF">RUMCAL_01436</name>
</gene>
<evidence type="ECO:0000256" key="1">
    <source>
        <dbReference type="ARBA" id="ARBA00003283"/>
    </source>
</evidence>
<dbReference type="Gene3D" id="1.10.443.10">
    <property type="entry name" value="Intergrase catalytic core"/>
    <property type="match status" value="1"/>
</dbReference>
<dbReference type="PROSITE" id="PS51898">
    <property type="entry name" value="TYR_RECOMBINASE"/>
    <property type="match status" value="1"/>
</dbReference>
<feature type="domain" description="Core-binding (CB)" evidence="8">
    <location>
        <begin position="17"/>
        <end position="106"/>
    </location>
</feature>
<dbReference type="HOGENOM" id="CLU_027562_17_1_9"/>
<evidence type="ECO:0000313" key="10">
    <source>
        <dbReference type="Proteomes" id="UP000016662"/>
    </source>
</evidence>
<dbReference type="PATRIC" id="fig|411473.3.peg.1158"/>
<evidence type="ECO:0000256" key="6">
    <source>
        <dbReference type="PROSITE-ProRule" id="PRU01248"/>
    </source>
</evidence>
<organism evidence="9 10">
    <name type="scientific">Ruminococcus callidus ATCC 27760</name>
    <dbReference type="NCBI Taxonomy" id="411473"/>
    <lineage>
        <taxon>Bacteria</taxon>
        <taxon>Bacillati</taxon>
        <taxon>Bacillota</taxon>
        <taxon>Clostridia</taxon>
        <taxon>Eubacteriales</taxon>
        <taxon>Oscillospiraceae</taxon>
        <taxon>Ruminococcus</taxon>
    </lineage>
</organism>